<dbReference type="InParanoid" id="A0A140LCW1"/>
<protein>
    <submittedName>
        <fullName evidence="2">Uncharacterized protein</fullName>
    </submittedName>
</protein>
<dbReference type="AlphaFoldDB" id="A0A140LCW1"/>
<evidence type="ECO:0000313" key="2">
    <source>
        <dbReference type="EMBL" id="KXG78386.1"/>
    </source>
</evidence>
<proteinExistence type="predicted"/>
<comment type="caution">
    <text evidence="2">The sequence shown here is derived from an EMBL/GenBank/DDBJ whole genome shotgun (WGS) entry which is preliminary data.</text>
</comment>
<feature type="transmembrane region" description="Helical" evidence="1">
    <location>
        <begin position="18"/>
        <end position="34"/>
    </location>
</feature>
<evidence type="ECO:0000313" key="3">
    <source>
        <dbReference type="Proteomes" id="UP000070427"/>
    </source>
</evidence>
<dbReference type="EMBL" id="LOED01000003">
    <property type="protein sequence ID" value="KXG78386.1"/>
    <property type="molecule type" value="Genomic_DNA"/>
</dbReference>
<name>A0A140LCW1_9FIRM</name>
<sequence>MTEVSGGGYGRDYFFDRKAFLVFLILILLLMGDIF</sequence>
<gene>
    <name evidence="2" type="ORF">AN618_04520</name>
</gene>
<dbReference type="STRING" id="520764.AN618_04520"/>
<keyword evidence="1" id="KW-0812">Transmembrane</keyword>
<reference evidence="2 3" key="1">
    <citation type="submission" date="2015-12" db="EMBL/GenBank/DDBJ databases">
        <title>Draft genome sequnece of Fervidicola ferrireducens strain Y170.</title>
        <authorList>
            <person name="Patel B.K."/>
        </authorList>
    </citation>
    <scope>NUCLEOTIDE SEQUENCE [LARGE SCALE GENOMIC DNA]</scope>
    <source>
        <strain evidence="2 3">Y170</strain>
    </source>
</reference>
<keyword evidence="1" id="KW-0472">Membrane</keyword>
<keyword evidence="3" id="KW-1185">Reference proteome</keyword>
<dbReference type="Proteomes" id="UP000070427">
    <property type="component" value="Unassembled WGS sequence"/>
</dbReference>
<evidence type="ECO:0000256" key="1">
    <source>
        <dbReference type="SAM" id="Phobius"/>
    </source>
</evidence>
<accession>A0A140LCW1</accession>
<organism evidence="2 3">
    <name type="scientific">Fervidicola ferrireducens</name>
    <dbReference type="NCBI Taxonomy" id="520764"/>
    <lineage>
        <taxon>Bacteria</taxon>
        <taxon>Bacillati</taxon>
        <taxon>Bacillota</taxon>
        <taxon>Clostridia</taxon>
        <taxon>Thermosediminibacterales</taxon>
        <taxon>Thermosediminibacteraceae</taxon>
        <taxon>Fervidicola</taxon>
    </lineage>
</organism>
<keyword evidence="1" id="KW-1133">Transmembrane helix</keyword>